<evidence type="ECO:0000256" key="1">
    <source>
        <dbReference type="ARBA" id="ARBA00004651"/>
    </source>
</evidence>
<comment type="similarity">
    <text evidence="2 8">Belongs to the prokaryotic riboflavin transporter (P-RFT) (TC 2.A.87) family.</text>
</comment>
<evidence type="ECO:0000313" key="11">
    <source>
        <dbReference type="Proteomes" id="UP001204562"/>
    </source>
</evidence>
<comment type="caution">
    <text evidence="10">The sequence shown here is derived from an EMBL/GenBank/DDBJ whole genome shotgun (WGS) entry which is preliminary data.</text>
</comment>
<dbReference type="PANTHER" id="PTHR38438:SF1">
    <property type="entry name" value="RIBOFLAVIN TRANSPORTER RIBU"/>
    <property type="match status" value="1"/>
</dbReference>
<reference evidence="10" key="1">
    <citation type="submission" date="2022-06" db="EMBL/GenBank/DDBJ databases">
        <title>Isolation of gut microbiota from human fecal samples.</title>
        <authorList>
            <person name="Pamer E.G."/>
            <person name="Barat B."/>
            <person name="Waligurski E."/>
            <person name="Medina S."/>
            <person name="Paddock L."/>
            <person name="Mostad J."/>
        </authorList>
    </citation>
    <scope>NUCLEOTIDE SEQUENCE</scope>
    <source>
        <strain evidence="10">DFI.9.91</strain>
    </source>
</reference>
<organism evidence="10 11">
    <name type="scientific">Intestinimonas massiliensis</name>
    <name type="common">ex Afouda et al. 2020</name>
    <dbReference type="NCBI Taxonomy" id="1673721"/>
    <lineage>
        <taxon>Bacteria</taxon>
        <taxon>Bacillati</taxon>
        <taxon>Bacillota</taxon>
        <taxon>Clostridia</taxon>
        <taxon>Eubacteriales</taxon>
        <taxon>Intestinimonas</taxon>
    </lineage>
</organism>
<dbReference type="GO" id="GO:0005886">
    <property type="term" value="C:plasma membrane"/>
    <property type="evidence" value="ECO:0007669"/>
    <property type="project" value="UniProtKB-SubCell"/>
</dbReference>
<evidence type="ECO:0000256" key="5">
    <source>
        <dbReference type="ARBA" id="ARBA00022692"/>
    </source>
</evidence>
<evidence type="ECO:0000256" key="9">
    <source>
        <dbReference type="SAM" id="Phobius"/>
    </source>
</evidence>
<dbReference type="RefSeq" id="WP_256304201.1">
    <property type="nucleotide sequence ID" value="NZ_JANFYS010000020.1"/>
</dbReference>
<protein>
    <recommendedName>
        <fullName evidence="8">Riboflavin transporter</fullName>
    </recommendedName>
</protein>
<gene>
    <name evidence="10" type="ORF">NE579_10395</name>
</gene>
<evidence type="ECO:0000256" key="6">
    <source>
        <dbReference type="ARBA" id="ARBA00022989"/>
    </source>
</evidence>
<comment type="subcellular location">
    <subcellularLocation>
        <location evidence="1">Cell membrane</location>
        <topology evidence="1">Multi-pass membrane protein</topology>
    </subcellularLocation>
</comment>
<dbReference type="Gene3D" id="1.10.1760.20">
    <property type="match status" value="1"/>
</dbReference>
<dbReference type="InterPro" id="IPR024529">
    <property type="entry name" value="ECF_trnsprt_substrate-spec"/>
</dbReference>
<evidence type="ECO:0000256" key="3">
    <source>
        <dbReference type="ARBA" id="ARBA00022448"/>
    </source>
</evidence>
<dbReference type="EMBL" id="JANFYS010000020">
    <property type="protein sequence ID" value="MCQ4770870.1"/>
    <property type="molecule type" value="Genomic_DNA"/>
</dbReference>
<feature type="transmembrane region" description="Helical" evidence="9">
    <location>
        <begin position="105"/>
        <end position="125"/>
    </location>
</feature>
<dbReference type="AlphaFoldDB" id="A0AAW5JUL2"/>
<feature type="transmembrane region" description="Helical" evidence="9">
    <location>
        <begin position="77"/>
        <end position="98"/>
    </location>
</feature>
<feature type="transmembrane region" description="Helical" evidence="9">
    <location>
        <begin position="145"/>
        <end position="168"/>
    </location>
</feature>
<dbReference type="InterPro" id="IPR025720">
    <property type="entry name" value="RibU"/>
</dbReference>
<dbReference type="PANTHER" id="PTHR38438">
    <property type="entry name" value="RIBOFLAVIN TRANSPORTER RIBU"/>
    <property type="match status" value="1"/>
</dbReference>
<dbReference type="GO" id="GO:0032217">
    <property type="term" value="F:riboflavin transmembrane transporter activity"/>
    <property type="evidence" value="ECO:0007669"/>
    <property type="project" value="UniProtKB-UniRule"/>
</dbReference>
<keyword evidence="6 9" id="KW-1133">Transmembrane helix</keyword>
<feature type="transmembrane region" description="Helical" evidence="9">
    <location>
        <begin position="43"/>
        <end position="71"/>
    </location>
</feature>
<sequence>MNPRTKQLTVLAMLTAIGAVLITLVHFPLFPSAAFLQYDPADVPILIGAFAYGPVAGVIITVLASFIQAFFLGGDGVYGFLMHVIATSALVLVSATIYRFKHTRAGAVVGLCCGTLTMGLVMMAANHFITPMFMGAPTEVVDAMLLPVILPFNLLKAGINSCITFVVYKAVSRHIVHGEPRKDVSKPEAENI</sequence>
<dbReference type="Pfam" id="PF12822">
    <property type="entry name" value="ECF_trnsprt"/>
    <property type="match status" value="1"/>
</dbReference>
<evidence type="ECO:0000256" key="2">
    <source>
        <dbReference type="ARBA" id="ARBA00005540"/>
    </source>
</evidence>
<keyword evidence="5 9" id="KW-0812">Transmembrane</keyword>
<evidence type="ECO:0000256" key="7">
    <source>
        <dbReference type="ARBA" id="ARBA00023136"/>
    </source>
</evidence>
<dbReference type="PIRSF" id="PIRSF037778">
    <property type="entry name" value="UCP037778_transp_RibU"/>
    <property type="match status" value="1"/>
</dbReference>
<dbReference type="Proteomes" id="UP001204562">
    <property type="component" value="Unassembled WGS sequence"/>
</dbReference>
<evidence type="ECO:0000256" key="8">
    <source>
        <dbReference type="PIRNR" id="PIRNR037778"/>
    </source>
</evidence>
<proteinExistence type="inferred from homology"/>
<evidence type="ECO:0000313" key="10">
    <source>
        <dbReference type="EMBL" id="MCQ4770870.1"/>
    </source>
</evidence>
<keyword evidence="7 8" id="KW-0472">Membrane</keyword>
<evidence type="ECO:0000256" key="4">
    <source>
        <dbReference type="ARBA" id="ARBA00022475"/>
    </source>
</evidence>
<name>A0AAW5JUL2_9FIRM</name>
<keyword evidence="4 8" id="KW-1003">Cell membrane</keyword>
<accession>A0AAW5JUL2</accession>
<comment type="function">
    <text evidence="8">Probably a riboflavin-binding protein that interacts with the energy-coupling factor (ECF) ABC-transporter complex.</text>
</comment>
<keyword evidence="3 8" id="KW-0813">Transport</keyword>
<feature type="transmembrane region" description="Helical" evidence="9">
    <location>
        <begin position="12"/>
        <end position="36"/>
    </location>
</feature>